<protein>
    <recommendedName>
        <fullName evidence="4">DUF4174 domain-containing protein</fullName>
    </recommendedName>
</protein>
<evidence type="ECO:0000313" key="5">
    <source>
        <dbReference type="EMBL" id="KAF4077543.1"/>
    </source>
</evidence>
<dbReference type="GO" id="GO:0005604">
    <property type="term" value="C:basement membrane"/>
    <property type="evidence" value="ECO:0007669"/>
    <property type="project" value="TreeGrafter"/>
</dbReference>
<name>A0A7J6A4A7_AMEME</name>
<dbReference type="PANTHER" id="PTHR46792:SF1">
    <property type="entry name" value="COILED-COIL DOMAIN-CONTAINING 80-LIKE 2"/>
    <property type="match status" value="1"/>
</dbReference>
<evidence type="ECO:0000259" key="4">
    <source>
        <dbReference type="Pfam" id="PF13778"/>
    </source>
</evidence>
<feature type="domain" description="DUF4174" evidence="4">
    <location>
        <begin position="366"/>
        <end position="499"/>
    </location>
</feature>
<gene>
    <name evidence="5" type="ORF">AMELA_G00209330</name>
</gene>
<evidence type="ECO:0000256" key="1">
    <source>
        <dbReference type="ARBA" id="ARBA00022729"/>
    </source>
</evidence>
<organism evidence="5 6">
    <name type="scientific">Ameiurus melas</name>
    <name type="common">Black bullhead</name>
    <name type="synonym">Silurus melas</name>
    <dbReference type="NCBI Taxonomy" id="219545"/>
    <lineage>
        <taxon>Eukaryota</taxon>
        <taxon>Metazoa</taxon>
        <taxon>Chordata</taxon>
        <taxon>Craniata</taxon>
        <taxon>Vertebrata</taxon>
        <taxon>Euteleostomi</taxon>
        <taxon>Actinopterygii</taxon>
        <taxon>Neopterygii</taxon>
        <taxon>Teleostei</taxon>
        <taxon>Ostariophysi</taxon>
        <taxon>Siluriformes</taxon>
        <taxon>Ictaluridae</taxon>
        <taxon>Ameiurus</taxon>
    </lineage>
</organism>
<evidence type="ECO:0000256" key="3">
    <source>
        <dbReference type="SAM" id="SignalP"/>
    </source>
</evidence>
<dbReference type="AlphaFoldDB" id="A0A7J6A4A7"/>
<feature type="signal peptide" evidence="3">
    <location>
        <begin position="1"/>
        <end position="16"/>
    </location>
</feature>
<dbReference type="InterPro" id="IPR025232">
    <property type="entry name" value="DUF4174"/>
</dbReference>
<accession>A0A7J6A4A7</accession>
<feature type="region of interest" description="Disordered" evidence="2">
    <location>
        <begin position="17"/>
        <end position="48"/>
    </location>
</feature>
<feature type="compositionally biased region" description="Basic and acidic residues" evidence="2">
    <location>
        <begin position="26"/>
        <end position="45"/>
    </location>
</feature>
<comment type="caution">
    <text evidence="5">The sequence shown here is derived from an EMBL/GenBank/DDBJ whole genome shotgun (WGS) entry which is preliminary data.</text>
</comment>
<sequence length="690" mass="77217">MLVGLVLSSCSTALSARTGKNRQRSKTRDELVGPRDHAGAEEVGVREPGGASETDFLADFAGKKRLWVITAPSYSDNYLLMMEKQIQESEGLKCRLAERDTLIVTIIQNAMMEGKIQRTTMEGQATEQALDSDMVTKLLHYLELEHQTFSMLILKKNLKVGERFPYPVRVEAVLEVIDNLPARKLERVARKGTLQRCKITKKRLVAKQNGGKKRLSTQKQRSVTSIFPSQRQTLDRKAAIRNKIQDILSGRSRFVIRKTLASPGGGKAISTPKPGANKILKLKLDSRTESTEDAGKKTAAKVENKYGGKGSGRTSSITEIKGEQTDDSSKQKGKGKKEKNKKKGKRGGKKSQREADGKEKTALKEFMETLKGQRRLLVISSPSEVSSQYLQQRDDNELHSCDLALRKITVLSILGSDQSPNLRLQHYQQDGDPRLALLPDNIRNPDLISQIRKEYGLVSKEFCMAVTDYDLRPNLGMVFDSPTDPSAIINYIDTFQSRWLEKAEEKDTPSECSPSEANNQAENSLLRFMSNRRLLIISAPTEDDYSFHQQIQALNGQECYMGIRHFALLKLVGKGQEASGTVELFPLNGKSQTEKEILSPEVVRNLRDQLKITTDYFSMLVVGKDGEVKAWFSTALWSLSNVYDLVDSMELRQQEQKLQQTLGIHCPEDSGGAGGGTYHGYTRETEDSYL</sequence>
<keyword evidence="6" id="KW-1185">Reference proteome</keyword>
<dbReference type="Proteomes" id="UP000593565">
    <property type="component" value="Unassembled WGS sequence"/>
</dbReference>
<dbReference type="Pfam" id="PF13778">
    <property type="entry name" value="DUF4174"/>
    <property type="match status" value="3"/>
</dbReference>
<dbReference type="GO" id="GO:0030198">
    <property type="term" value="P:extracellular matrix organization"/>
    <property type="evidence" value="ECO:0007669"/>
    <property type="project" value="TreeGrafter"/>
</dbReference>
<dbReference type="PANTHER" id="PTHR46792">
    <property type="entry name" value="COILED-COIL DOMAIN-CONTAINING PROTEIN 80"/>
    <property type="match status" value="1"/>
</dbReference>
<reference evidence="5 6" key="1">
    <citation type="submission" date="2020-02" db="EMBL/GenBank/DDBJ databases">
        <title>A chromosome-scale genome assembly of the black bullhead catfish (Ameiurus melas).</title>
        <authorList>
            <person name="Wen M."/>
            <person name="Zham M."/>
            <person name="Cabau C."/>
            <person name="Klopp C."/>
            <person name="Donnadieu C."/>
            <person name="Roques C."/>
            <person name="Bouchez O."/>
            <person name="Lampietro C."/>
            <person name="Jouanno E."/>
            <person name="Herpin A."/>
            <person name="Louis A."/>
            <person name="Berthelot C."/>
            <person name="Parey E."/>
            <person name="Roest-Crollius H."/>
            <person name="Braasch I."/>
            <person name="Postlethwait J."/>
            <person name="Robinson-Rechavi M."/>
            <person name="Echchiki A."/>
            <person name="Begum T."/>
            <person name="Montfort J."/>
            <person name="Schartl M."/>
            <person name="Bobe J."/>
            <person name="Guiguen Y."/>
        </authorList>
    </citation>
    <scope>NUCLEOTIDE SEQUENCE [LARGE SCALE GENOMIC DNA]</scope>
    <source>
        <strain evidence="5">M_S1</strain>
        <tissue evidence="5">Blood</tissue>
    </source>
</reference>
<feature type="domain" description="DUF4174" evidence="4">
    <location>
        <begin position="525"/>
        <end position="655"/>
    </location>
</feature>
<feature type="domain" description="DUF4174" evidence="4">
    <location>
        <begin position="56"/>
        <end position="186"/>
    </location>
</feature>
<feature type="compositionally biased region" description="Basic and acidic residues" evidence="2">
    <location>
        <begin position="320"/>
        <end position="330"/>
    </location>
</feature>
<evidence type="ECO:0000256" key="2">
    <source>
        <dbReference type="SAM" id="MobiDB-lite"/>
    </source>
</evidence>
<dbReference type="GO" id="GO:0010811">
    <property type="term" value="P:positive regulation of cell-substrate adhesion"/>
    <property type="evidence" value="ECO:0007669"/>
    <property type="project" value="TreeGrafter"/>
</dbReference>
<feature type="compositionally biased region" description="Basic residues" evidence="2">
    <location>
        <begin position="331"/>
        <end position="350"/>
    </location>
</feature>
<evidence type="ECO:0000313" key="6">
    <source>
        <dbReference type="Proteomes" id="UP000593565"/>
    </source>
</evidence>
<keyword evidence="1 3" id="KW-0732">Signal</keyword>
<feature type="compositionally biased region" description="Basic and acidic residues" evidence="2">
    <location>
        <begin position="283"/>
        <end position="306"/>
    </location>
</feature>
<proteinExistence type="predicted"/>
<feature type="compositionally biased region" description="Basic and acidic residues" evidence="2">
    <location>
        <begin position="351"/>
        <end position="361"/>
    </location>
</feature>
<feature type="chain" id="PRO_5029733276" description="DUF4174 domain-containing protein" evidence="3">
    <location>
        <begin position="17"/>
        <end position="690"/>
    </location>
</feature>
<feature type="region of interest" description="Disordered" evidence="2">
    <location>
        <begin position="283"/>
        <end position="361"/>
    </location>
</feature>
<dbReference type="EMBL" id="JAAGNN010000018">
    <property type="protein sequence ID" value="KAF4077543.1"/>
    <property type="molecule type" value="Genomic_DNA"/>
</dbReference>